<proteinExistence type="predicted"/>
<dbReference type="InterPro" id="IPR024529">
    <property type="entry name" value="ECF_trnsprt_substrate-spec"/>
</dbReference>
<name>A0A0R1YFN6_9LACO</name>
<protein>
    <submittedName>
        <fullName evidence="2">Integral membrane protein</fullName>
    </submittedName>
</protein>
<keyword evidence="3" id="KW-1185">Reference proteome</keyword>
<keyword evidence="1" id="KW-0472">Membrane</keyword>
<dbReference type="Gene3D" id="1.10.1760.20">
    <property type="match status" value="1"/>
</dbReference>
<feature type="transmembrane region" description="Helical" evidence="1">
    <location>
        <begin position="7"/>
        <end position="25"/>
    </location>
</feature>
<feature type="transmembrane region" description="Helical" evidence="1">
    <location>
        <begin position="84"/>
        <end position="104"/>
    </location>
</feature>
<dbReference type="OrthoDB" id="9813540at2"/>
<keyword evidence="1" id="KW-1133">Transmembrane helix</keyword>
<gene>
    <name evidence="2" type="ORF">FC39_GL001102</name>
</gene>
<evidence type="ECO:0000256" key="1">
    <source>
        <dbReference type="SAM" id="Phobius"/>
    </source>
</evidence>
<dbReference type="PATRIC" id="fig|1423754.3.peg.1133"/>
<dbReference type="AlphaFoldDB" id="A0A0R1YFN6"/>
<feature type="transmembrane region" description="Helical" evidence="1">
    <location>
        <begin position="116"/>
        <end position="141"/>
    </location>
</feature>
<dbReference type="STRING" id="1423754.FC39_GL001102"/>
<dbReference type="RefSeq" id="WP_025080303.1">
    <property type="nucleotide sequence ID" value="NZ_AZGI01000001.1"/>
</dbReference>
<accession>A0A0R1YFN6</accession>
<reference evidence="2 3" key="1">
    <citation type="journal article" date="2015" name="Genome Announc.">
        <title>Expanding the biotechnology potential of lactobacilli through comparative genomics of 213 strains and associated genera.</title>
        <authorList>
            <person name="Sun Z."/>
            <person name="Harris H.M."/>
            <person name="McCann A."/>
            <person name="Guo C."/>
            <person name="Argimon S."/>
            <person name="Zhang W."/>
            <person name="Yang X."/>
            <person name="Jeffery I.B."/>
            <person name="Cooney J.C."/>
            <person name="Kagawa T.F."/>
            <person name="Liu W."/>
            <person name="Song Y."/>
            <person name="Salvetti E."/>
            <person name="Wrobel A."/>
            <person name="Rasinkangas P."/>
            <person name="Parkhill J."/>
            <person name="Rea M.C."/>
            <person name="O'Sullivan O."/>
            <person name="Ritari J."/>
            <person name="Douillard F.P."/>
            <person name="Paul Ross R."/>
            <person name="Yang R."/>
            <person name="Briner A.E."/>
            <person name="Felis G.E."/>
            <person name="de Vos W.M."/>
            <person name="Barrangou R."/>
            <person name="Klaenhammer T.R."/>
            <person name="Caufield P.W."/>
            <person name="Cui Y."/>
            <person name="Zhang H."/>
            <person name="O'Toole P.W."/>
        </authorList>
    </citation>
    <scope>NUCLEOTIDE SEQUENCE [LARGE SCALE GENOMIC DNA]</scope>
    <source>
        <strain evidence="2 3">DSM 5661</strain>
    </source>
</reference>
<dbReference type="GO" id="GO:0022857">
    <property type="term" value="F:transmembrane transporter activity"/>
    <property type="evidence" value="ECO:0007669"/>
    <property type="project" value="InterPro"/>
</dbReference>
<feature type="transmembrane region" description="Helical" evidence="1">
    <location>
        <begin position="161"/>
        <end position="189"/>
    </location>
</feature>
<dbReference type="EMBL" id="AZGI01000001">
    <property type="protein sequence ID" value="KRM41294.1"/>
    <property type="molecule type" value="Genomic_DNA"/>
</dbReference>
<comment type="caution">
    <text evidence="2">The sequence shown here is derived from an EMBL/GenBank/DDBJ whole genome shotgun (WGS) entry which is preliminary data.</text>
</comment>
<dbReference type="eggNOG" id="COG4684">
    <property type="taxonomic scope" value="Bacteria"/>
</dbReference>
<keyword evidence="1" id="KW-0812">Transmembrane</keyword>
<sequence>MRKKETTRLTITAIFAAILILQTFVPNIGYVRILPTLPAITTIPLTIAIYGSLMGPKSGLLFGLFWGITRLIVAYTQPGDMVSLMLFQNPIISLVPSIVAGWLPGLIGKYMHQEEIGYILSGAVTSLANTFLVIGLTSLLFMNNAASLIKYLGNTTGSNSLFIVLIVALGINGVVESVFTAVLTPIIVLPLKKVLKRIMI</sequence>
<evidence type="ECO:0000313" key="3">
    <source>
        <dbReference type="Proteomes" id="UP000051223"/>
    </source>
</evidence>
<dbReference type="Proteomes" id="UP000051223">
    <property type="component" value="Unassembled WGS sequence"/>
</dbReference>
<evidence type="ECO:0000313" key="2">
    <source>
        <dbReference type="EMBL" id="KRM41294.1"/>
    </source>
</evidence>
<dbReference type="Pfam" id="PF12822">
    <property type="entry name" value="ECF_trnsprt"/>
    <property type="match status" value="1"/>
</dbReference>
<organism evidence="2 3">
    <name type="scientific">Lactobacillus hamsteri DSM 5661 = JCM 6256</name>
    <dbReference type="NCBI Taxonomy" id="1423754"/>
    <lineage>
        <taxon>Bacteria</taxon>
        <taxon>Bacillati</taxon>
        <taxon>Bacillota</taxon>
        <taxon>Bacilli</taxon>
        <taxon>Lactobacillales</taxon>
        <taxon>Lactobacillaceae</taxon>
        <taxon>Lactobacillus</taxon>
    </lineage>
</organism>